<evidence type="ECO:0000313" key="2">
    <source>
        <dbReference type="EMBL" id="QAA31081.1"/>
    </source>
</evidence>
<reference evidence="2 3" key="1">
    <citation type="submission" date="2018-01" db="EMBL/GenBank/DDBJ databases">
        <title>Genome Sequencing and Assembly of Anaerobacter polyendosporus strain CT4.</title>
        <authorList>
            <person name="Tachaapaikoon C."/>
            <person name="Sutheeworapong S."/>
            <person name="Jenjaroenpun P."/>
            <person name="Wongsurawat T."/>
            <person name="Nookeaw I."/>
            <person name="Cheawchanlertfa P."/>
            <person name="Kosugi A."/>
            <person name="Cheevadhanarak S."/>
            <person name="Ratanakhanokchai K."/>
        </authorList>
    </citation>
    <scope>NUCLEOTIDE SEQUENCE [LARGE SCALE GENOMIC DNA]</scope>
    <source>
        <strain evidence="2 3">CT4</strain>
    </source>
</reference>
<keyword evidence="1" id="KW-1133">Transmembrane helix</keyword>
<dbReference type="EMBL" id="CP025746">
    <property type="protein sequence ID" value="QAA31081.1"/>
    <property type="molecule type" value="Genomic_DNA"/>
</dbReference>
<name>A0A410DPV3_9CLOT</name>
<gene>
    <name evidence="2" type="ORF">C1I91_05045</name>
</gene>
<dbReference type="KEGG" id="cmah:C1I91_05045"/>
<organism evidence="2 3">
    <name type="scientific">Clostridium manihotivorum</name>
    <dbReference type="NCBI Taxonomy" id="2320868"/>
    <lineage>
        <taxon>Bacteria</taxon>
        <taxon>Bacillati</taxon>
        <taxon>Bacillota</taxon>
        <taxon>Clostridia</taxon>
        <taxon>Eubacteriales</taxon>
        <taxon>Clostridiaceae</taxon>
        <taxon>Clostridium</taxon>
    </lineage>
</organism>
<evidence type="ECO:0000256" key="1">
    <source>
        <dbReference type="SAM" id="Phobius"/>
    </source>
</evidence>
<evidence type="ECO:0000313" key="3">
    <source>
        <dbReference type="Proteomes" id="UP000286268"/>
    </source>
</evidence>
<keyword evidence="1" id="KW-0812">Transmembrane</keyword>
<keyword evidence="1" id="KW-0472">Membrane</keyword>
<accession>A0A410DPV3</accession>
<feature type="transmembrane region" description="Helical" evidence="1">
    <location>
        <begin position="7"/>
        <end position="23"/>
    </location>
</feature>
<feature type="transmembrane region" description="Helical" evidence="1">
    <location>
        <begin position="60"/>
        <end position="82"/>
    </location>
</feature>
<dbReference type="Proteomes" id="UP000286268">
    <property type="component" value="Chromosome"/>
</dbReference>
<sequence length="127" mass="14368">MNKKSIPIVMILFVIIAAIRYFPIEKIPFPVVIVILISCMLLSIFSVLRYKGSNKERVYLIVMTILVILLLCTIVMAVIIQNNYPQLSVHVKPIFVSLMAILFVTLLIVVFANALYKSNNIGNSKKK</sequence>
<feature type="transmembrane region" description="Helical" evidence="1">
    <location>
        <begin position="94"/>
        <end position="116"/>
    </location>
</feature>
<proteinExistence type="predicted"/>
<dbReference type="RefSeq" id="WP_128211710.1">
    <property type="nucleotide sequence ID" value="NZ_CP025746.1"/>
</dbReference>
<feature type="transmembrane region" description="Helical" evidence="1">
    <location>
        <begin position="29"/>
        <end position="48"/>
    </location>
</feature>
<keyword evidence="3" id="KW-1185">Reference proteome</keyword>
<protein>
    <submittedName>
        <fullName evidence="2">Uncharacterized protein</fullName>
    </submittedName>
</protein>
<dbReference type="AlphaFoldDB" id="A0A410DPV3"/>